<dbReference type="GO" id="GO:0003676">
    <property type="term" value="F:nucleic acid binding"/>
    <property type="evidence" value="ECO:0007669"/>
    <property type="project" value="InterPro"/>
</dbReference>
<dbReference type="PANTHER" id="PTHR37984">
    <property type="entry name" value="PROTEIN CBG26694"/>
    <property type="match status" value="1"/>
</dbReference>
<evidence type="ECO:0000313" key="4">
    <source>
        <dbReference type="Proteomes" id="UP000005408"/>
    </source>
</evidence>
<dbReference type="InterPro" id="IPR001584">
    <property type="entry name" value="Integrase_cat-core"/>
</dbReference>
<accession>A0A8W8J3V5</accession>
<dbReference type="GO" id="GO:0015074">
    <property type="term" value="P:DNA integration"/>
    <property type="evidence" value="ECO:0007669"/>
    <property type="project" value="InterPro"/>
</dbReference>
<feature type="domain" description="Integrase catalytic" evidence="2">
    <location>
        <begin position="84"/>
        <end position="249"/>
    </location>
</feature>
<sequence length="452" mass="51087">MALYPIRVLRSSTYSRSFAPGQVLDGLLTSLHIKLDHPSGHQLKSVVSRFFYALDLDKAIQSVTNTCHQCASLQNMPKCCEKQSSSDPPETVASSFAADVKRRERQIILVLRECVTSYTFTKLLESERTQELRDAVIQLLAEVHPLDGPFAIIRTDPAPGFKALVNDELLTRHRIAIELGRPKNVNKNPVAERAIQELEVEILRFDPDNKVVSHLSLALITARLNTRIRNRGLSAREMWSQRDQFLNTQIPIIDQDLILAQHKLRQRNHSYSERAKYPCKTIPPEPELCVGDSVYIRCDLNKTKSRDRYLVVSIDYPWCNIRQFAGQQFRQSSYRVKISDCFKVPVISNPAMLADKSDESSDEEPEKLSPSTSLPALPGIPKEISSIPKPNIGVEPSNAVDINNPSEPPDMQPNPLPETNSDNEDIICPPNAPTRPQRQRSVPKKFSDFVMY</sequence>
<evidence type="ECO:0000313" key="3">
    <source>
        <dbReference type="EnsemblMetazoa" id="G17126.1:cds"/>
    </source>
</evidence>
<dbReference type="Gene3D" id="3.30.420.10">
    <property type="entry name" value="Ribonuclease H-like superfamily/Ribonuclease H"/>
    <property type="match status" value="1"/>
</dbReference>
<feature type="compositionally biased region" description="Pro residues" evidence="1">
    <location>
        <begin position="406"/>
        <end position="416"/>
    </location>
</feature>
<dbReference type="AlphaFoldDB" id="A0A8W8J3V5"/>
<organism evidence="3 4">
    <name type="scientific">Magallana gigas</name>
    <name type="common">Pacific oyster</name>
    <name type="synonym">Crassostrea gigas</name>
    <dbReference type="NCBI Taxonomy" id="29159"/>
    <lineage>
        <taxon>Eukaryota</taxon>
        <taxon>Metazoa</taxon>
        <taxon>Spiralia</taxon>
        <taxon>Lophotrochozoa</taxon>
        <taxon>Mollusca</taxon>
        <taxon>Bivalvia</taxon>
        <taxon>Autobranchia</taxon>
        <taxon>Pteriomorphia</taxon>
        <taxon>Ostreida</taxon>
        <taxon>Ostreoidea</taxon>
        <taxon>Ostreidae</taxon>
        <taxon>Magallana</taxon>
    </lineage>
</organism>
<dbReference type="InterPro" id="IPR050951">
    <property type="entry name" value="Retrovirus_Pol_polyprotein"/>
</dbReference>
<dbReference type="EnsemblMetazoa" id="G17126.1">
    <property type="protein sequence ID" value="G17126.1:cds"/>
    <property type="gene ID" value="G17126"/>
</dbReference>
<feature type="region of interest" description="Disordered" evidence="1">
    <location>
        <begin position="354"/>
        <end position="452"/>
    </location>
</feature>
<evidence type="ECO:0000259" key="2">
    <source>
        <dbReference type="PROSITE" id="PS50994"/>
    </source>
</evidence>
<dbReference type="InterPro" id="IPR012337">
    <property type="entry name" value="RNaseH-like_sf"/>
</dbReference>
<evidence type="ECO:0000256" key="1">
    <source>
        <dbReference type="SAM" id="MobiDB-lite"/>
    </source>
</evidence>
<keyword evidence="4" id="KW-1185">Reference proteome</keyword>
<dbReference type="PANTHER" id="PTHR37984:SF7">
    <property type="entry name" value="INTEGRASE CATALYTIC DOMAIN-CONTAINING PROTEIN"/>
    <property type="match status" value="1"/>
</dbReference>
<proteinExistence type="predicted"/>
<dbReference type="PROSITE" id="PS50994">
    <property type="entry name" value="INTEGRASE"/>
    <property type="match status" value="1"/>
</dbReference>
<protein>
    <recommendedName>
        <fullName evidence="2">Integrase catalytic domain-containing protein</fullName>
    </recommendedName>
</protein>
<name>A0A8W8J3V5_MAGGI</name>
<dbReference type="InterPro" id="IPR036397">
    <property type="entry name" value="RNaseH_sf"/>
</dbReference>
<dbReference type="SUPFAM" id="SSF53098">
    <property type="entry name" value="Ribonuclease H-like"/>
    <property type="match status" value="1"/>
</dbReference>
<reference evidence="3" key="1">
    <citation type="submission" date="2022-08" db="UniProtKB">
        <authorList>
            <consortium name="EnsemblMetazoa"/>
        </authorList>
    </citation>
    <scope>IDENTIFICATION</scope>
    <source>
        <strain evidence="3">05x7-T-G4-1.051#20</strain>
    </source>
</reference>
<dbReference type="Proteomes" id="UP000005408">
    <property type="component" value="Unassembled WGS sequence"/>
</dbReference>